<dbReference type="EMBL" id="GAIX01008677">
    <property type="protein sequence ID" value="JAA83883.1"/>
    <property type="molecule type" value="Transcribed_RNA"/>
</dbReference>
<proteinExistence type="predicted"/>
<protein>
    <submittedName>
        <fullName evidence="1">Uncharacterized protein</fullName>
    </submittedName>
</protein>
<accession>S4P5D9</accession>
<sequence>MPISMVPSCHTTLARLVVWSVSTTTRSQRLGGGAGGALLAALFNLLPRSSLTASWGDLAPLPDPDAAEEHRDDHVAPLSVSLPSLLVFSQLSESSSLGSARSPLRAPSSRAGSGLRVWDLLSPLIP</sequence>
<feature type="non-terminal residue" evidence="1">
    <location>
        <position position="126"/>
    </location>
</feature>
<dbReference type="AlphaFoldDB" id="S4P5D9"/>
<reference evidence="1" key="1">
    <citation type="journal article" date="2013" name="BMC Genomics">
        <title>Unscrambling butterfly oogenesis.</title>
        <authorList>
            <person name="Carter J.M."/>
            <person name="Baker S.C."/>
            <person name="Pink R."/>
            <person name="Carter D.R."/>
            <person name="Collins A."/>
            <person name="Tomlin J."/>
            <person name="Gibbs M."/>
            <person name="Breuker C.J."/>
        </authorList>
    </citation>
    <scope>NUCLEOTIDE SEQUENCE</scope>
    <source>
        <tissue evidence="1">Ovary</tissue>
    </source>
</reference>
<organism evidence="1">
    <name type="scientific">Pararge aegeria</name>
    <name type="common">speckled wood butterfly</name>
    <dbReference type="NCBI Taxonomy" id="116150"/>
    <lineage>
        <taxon>Eukaryota</taxon>
        <taxon>Metazoa</taxon>
        <taxon>Ecdysozoa</taxon>
        <taxon>Arthropoda</taxon>
        <taxon>Hexapoda</taxon>
        <taxon>Insecta</taxon>
        <taxon>Pterygota</taxon>
        <taxon>Neoptera</taxon>
        <taxon>Endopterygota</taxon>
        <taxon>Lepidoptera</taxon>
        <taxon>Glossata</taxon>
        <taxon>Ditrysia</taxon>
        <taxon>Papilionoidea</taxon>
        <taxon>Nymphalidae</taxon>
        <taxon>Satyrinae</taxon>
        <taxon>Satyrini</taxon>
        <taxon>Parargina</taxon>
        <taxon>Pararge</taxon>
    </lineage>
</organism>
<evidence type="ECO:0000313" key="1">
    <source>
        <dbReference type="EMBL" id="JAA83883.1"/>
    </source>
</evidence>
<name>S4P5D9_9NEOP</name>
<reference evidence="1" key="2">
    <citation type="submission" date="2013-05" db="EMBL/GenBank/DDBJ databases">
        <authorList>
            <person name="Carter J.-M."/>
            <person name="Baker S.C."/>
            <person name="Pink R."/>
            <person name="Carter D.R.F."/>
            <person name="Collins A."/>
            <person name="Tomlin J."/>
            <person name="Gibbs M."/>
            <person name="Breuker C.J."/>
        </authorList>
    </citation>
    <scope>NUCLEOTIDE SEQUENCE</scope>
    <source>
        <tissue evidence="1">Ovary</tissue>
    </source>
</reference>